<comment type="pathway">
    <text evidence="6">Amino-acid biosynthesis.</text>
</comment>
<keyword evidence="5" id="KW-0663">Pyridoxal phosphate</keyword>
<dbReference type="PANTHER" id="PTHR43247:SF1">
    <property type="entry name" value="PHOSPHOSERINE AMINOTRANSFERASE"/>
    <property type="match status" value="1"/>
</dbReference>
<dbReference type="InterPro" id="IPR000192">
    <property type="entry name" value="Aminotrans_V_dom"/>
</dbReference>
<reference evidence="11 12" key="1">
    <citation type="submission" date="2011-08" db="EMBL/GenBank/DDBJ databases">
        <authorList>
            <person name="Weinstock G."/>
            <person name="Sodergren E."/>
            <person name="Clifton S."/>
            <person name="Fulton L."/>
            <person name="Fulton B."/>
            <person name="Courtney L."/>
            <person name="Fronick C."/>
            <person name="Harrison M."/>
            <person name="Strong C."/>
            <person name="Farmer C."/>
            <person name="Delahaunty K."/>
            <person name="Markovic C."/>
            <person name="Hall O."/>
            <person name="Minx P."/>
            <person name="Tomlinson C."/>
            <person name="Mitreva M."/>
            <person name="Hou S."/>
            <person name="Chen J."/>
            <person name="Wollam A."/>
            <person name="Pepin K.H."/>
            <person name="Johnson M."/>
            <person name="Bhonagiri V."/>
            <person name="Zhang X."/>
            <person name="Suruliraj S."/>
            <person name="Warren W."/>
            <person name="Chinwalla A."/>
            <person name="Mardis E.R."/>
            <person name="Wilson R.K."/>
        </authorList>
    </citation>
    <scope>NUCLEOTIDE SEQUENCE [LARGE SCALE GENOMIC DNA]</scope>
    <source>
        <strain evidence="11 12">F0357</strain>
    </source>
</reference>
<dbReference type="STRING" id="861450.HMPREF0080_00252"/>
<evidence type="ECO:0000256" key="9">
    <source>
        <dbReference type="ARBA" id="ARBA00049007"/>
    </source>
</evidence>
<evidence type="ECO:0000313" key="12">
    <source>
        <dbReference type="Proteomes" id="UP000005481"/>
    </source>
</evidence>
<name>G9YF42_9FIRM</name>
<dbReference type="HOGENOM" id="CLU_1623728_0_0_9"/>
<comment type="caution">
    <text evidence="11">The sequence shown here is derived from an EMBL/GenBank/DDBJ whole genome shotgun (WGS) entry which is preliminary data.</text>
</comment>
<dbReference type="GO" id="GO:0006564">
    <property type="term" value="P:L-serine biosynthetic process"/>
    <property type="evidence" value="ECO:0007669"/>
    <property type="project" value="InterPro"/>
</dbReference>
<evidence type="ECO:0000313" key="11">
    <source>
        <dbReference type="EMBL" id="EHM43377.1"/>
    </source>
</evidence>
<keyword evidence="12" id="KW-1185">Reference proteome</keyword>
<evidence type="ECO:0000259" key="10">
    <source>
        <dbReference type="Pfam" id="PF00266"/>
    </source>
</evidence>
<dbReference type="AlphaFoldDB" id="G9YF42"/>
<evidence type="ECO:0000256" key="3">
    <source>
        <dbReference type="ARBA" id="ARBA00021164"/>
    </source>
</evidence>
<evidence type="ECO:0000256" key="5">
    <source>
        <dbReference type="ARBA" id="ARBA00022898"/>
    </source>
</evidence>
<sequence>MQGSEAKVKRVYNFNAGPSAMPLTVLKQVQQEFLDFAGTGMSIVETSHRSEAYQRMQDETVALLRKLLNIPDDYLIAFMQGGGSMQFLMHGANFLKRKGGYINTGVWSRKAKEAASFFGDVYDVASSEKDVYICSARRGLCRTRRYGLCVYYLEQYDSRYRVA</sequence>
<dbReference type="eggNOG" id="COG1932">
    <property type="taxonomic scope" value="Bacteria"/>
</dbReference>
<accession>G9YF42</accession>
<dbReference type="GO" id="GO:0005737">
    <property type="term" value="C:cytoplasm"/>
    <property type="evidence" value="ECO:0007669"/>
    <property type="project" value="TreeGrafter"/>
</dbReference>
<dbReference type="EMBL" id="AGCJ01000009">
    <property type="protein sequence ID" value="EHM43377.1"/>
    <property type="molecule type" value="Genomic_DNA"/>
</dbReference>
<protein>
    <recommendedName>
        <fullName evidence="3">Phosphoserine aminotransferase</fullName>
    </recommendedName>
    <alternativeName>
        <fullName evidence="7">Phosphohydroxythreonine aminotransferase</fullName>
    </alternativeName>
</protein>
<evidence type="ECO:0000256" key="4">
    <source>
        <dbReference type="ARBA" id="ARBA00022679"/>
    </source>
</evidence>
<gene>
    <name evidence="11" type="ORF">HMPREF0080_00252</name>
</gene>
<comment type="function">
    <text evidence="2">Catalyzes the reversible conversion of 3-phosphohydroxypyruvate to phosphoserine and of 3-hydroxy-2-oxo-4-phosphonooxybutanoate to phosphohydroxythreonine.</text>
</comment>
<dbReference type="InterPro" id="IPR022278">
    <property type="entry name" value="Pser_aminoTfrase"/>
</dbReference>
<dbReference type="GO" id="GO:0030170">
    <property type="term" value="F:pyridoxal phosphate binding"/>
    <property type="evidence" value="ECO:0007669"/>
    <property type="project" value="TreeGrafter"/>
</dbReference>
<comment type="cofactor">
    <cofactor evidence="1">
        <name>pyridoxal 5'-phosphate</name>
        <dbReference type="ChEBI" id="CHEBI:597326"/>
    </cofactor>
</comment>
<feature type="domain" description="Aminotransferase class V" evidence="10">
    <location>
        <begin position="11"/>
        <end position="89"/>
    </location>
</feature>
<keyword evidence="4" id="KW-0808">Transferase</keyword>
<comment type="catalytic activity">
    <reaction evidence="8">
        <text>4-(phosphooxy)-L-threonine + 2-oxoglutarate = (R)-3-hydroxy-2-oxo-4-phosphooxybutanoate + L-glutamate</text>
        <dbReference type="Rhea" id="RHEA:16573"/>
        <dbReference type="ChEBI" id="CHEBI:16810"/>
        <dbReference type="ChEBI" id="CHEBI:29985"/>
        <dbReference type="ChEBI" id="CHEBI:58452"/>
        <dbReference type="ChEBI" id="CHEBI:58538"/>
        <dbReference type="EC" id="2.6.1.52"/>
    </reaction>
</comment>
<evidence type="ECO:0000256" key="2">
    <source>
        <dbReference type="ARBA" id="ARBA00003483"/>
    </source>
</evidence>
<dbReference type="PANTHER" id="PTHR43247">
    <property type="entry name" value="PHOSPHOSERINE AMINOTRANSFERASE"/>
    <property type="match status" value="1"/>
</dbReference>
<dbReference type="InterPro" id="IPR015424">
    <property type="entry name" value="PyrdxlP-dep_Trfase"/>
</dbReference>
<evidence type="ECO:0000256" key="1">
    <source>
        <dbReference type="ARBA" id="ARBA00001933"/>
    </source>
</evidence>
<proteinExistence type="predicted"/>
<organism evidence="11 12">
    <name type="scientific">Anaeroglobus geminatus F0357</name>
    <dbReference type="NCBI Taxonomy" id="861450"/>
    <lineage>
        <taxon>Bacteria</taxon>
        <taxon>Bacillati</taxon>
        <taxon>Bacillota</taxon>
        <taxon>Negativicutes</taxon>
        <taxon>Veillonellales</taxon>
        <taxon>Veillonellaceae</taxon>
        <taxon>Anaeroglobus</taxon>
    </lineage>
</organism>
<dbReference type="Gene3D" id="3.40.640.10">
    <property type="entry name" value="Type I PLP-dependent aspartate aminotransferase-like (Major domain)"/>
    <property type="match status" value="1"/>
</dbReference>
<dbReference type="Pfam" id="PF00266">
    <property type="entry name" value="Aminotran_5"/>
    <property type="match status" value="1"/>
</dbReference>
<dbReference type="InterPro" id="IPR015421">
    <property type="entry name" value="PyrdxlP-dep_Trfase_major"/>
</dbReference>
<dbReference type="PATRIC" id="fig|861450.3.peg.239"/>
<dbReference type="GO" id="GO:0004648">
    <property type="term" value="F:O-phospho-L-serine:2-oxoglutarate aminotransferase activity"/>
    <property type="evidence" value="ECO:0007669"/>
    <property type="project" value="UniProtKB-EC"/>
</dbReference>
<evidence type="ECO:0000256" key="7">
    <source>
        <dbReference type="ARBA" id="ARBA00031421"/>
    </source>
</evidence>
<comment type="catalytic activity">
    <reaction evidence="9">
        <text>O-phospho-L-serine + 2-oxoglutarate = 3-phosphooxypyruvate + L-glutamate</text>
        <dbReference type="Rhea" id="RHEA:14329"/>
        <dbReference type="ChEBI" id="CHEBI:16810"/>
        <dbReference type="ChEBI" id="CHEBI:18110"/>
        <dbReference type="ChEBI" id="CHEBI:29985"/>
        <dbReference type="ChEBI" id="CHEBI:57524"/>
        <dbReference type="EC" id="2.6.1.52"/>
    </reaction>
</comment>
<evidence type="ECO:0000256" key="6">
    <source>
        <dbReference type="ARBA" id="ARBA00029440"/>
    </source>
</evidence>
<dbReference type="Proteomes" id="UP000005481">
    <property type="component" value="Unassembled WGS sequence"/>
</dbReference>
<dbReference type="SUPFAM" id="SSF53383">
    <property type="entry name" value="PLP-dependent transferases"/>
    <property type="match status" value="1"/>
</dbReference>
<evidence type="ECO:0000256" key="8">
    <source>
        <dbReference type="ARBA" id="ARBA00047630"/>
    </source>
</evidence>